<evidence type="ECO:0000256" key="1">
    <source>
        <dbReference type="SAM" id="Phobius"/>
    </source>
</evidence>
<reference evidence="2 3" key="1">
    <citation type="submission" date="2016-09" db="EMBL/GenBank/DDBJ databases">
        <title>Genome-resolved meta-omics ties microbial dynamics to process performance in biotechnology for thiocyanate degradation.</title>
        <authorList>
            <person name="Kantor R.S."/>
            <person name="Huddy R.J."/>
            <person name="Iyer R."/>
            <person name="Thomas B.C."/>
            <person name="Brown C.T."/>
            <person name="Anantharaman K."/>
            <person name="Tringe S."/>
            <person name="Hettich R.L."/>
            <person name="Harrison S.T."/>
            <person name="Banfield J.F."/>
        </authorList>
    </citation>
    <scope>NUCLEOTIDE SEQUENCE [LARGE SCALE GENOMIC DNA]</scope>
    <source>
        <strain evidence="2">59-99</strain>
    </source>
</reference>
<dbReference type="EMBL" id="MKVH01000013">
    <property type="protein sequence ID" value="OJX59368.1"/>
    <property type="molecule type" value="Genomic_DNA"/>
</dbReference>
<dbReference type="STRING" id="1895771.BGO89_02840"/>
<feature type="transmembrane region" description="Helical" evidence="1">
    <location>
        <begin position="48"/>
        <end position="67"/>
    </location>
</feature>
<comment type="caution">
    <text evidence="2">The sequence shown here is derived from an EMBL/GenBank/DDBJ whole genome shotgun (WGS) entry which is preliminary data.</text>
</comment>
<dbReference type="NCBIfam" id="TIGR04183">
    <property type="entry name" value="Por_Secre_tail"/>
    <property type="match status" value="1"/>
</dbReference>
<dbReference type="AlphaFoldDB" id="A0A1M3L2C9"/>
<dbReference type="InterPro" id="IPR026444">
    <property type="entry name" value="Secre_tail"/>
</dbReference>
<keyword evidence="1" id="KW-1133">Transmembrane helix</keyword>
<organism evidence="2 3">
    <name type="scientific">Candidatus Kapaibacterium thiocyanatum</name>
    <dbReference type="NCBI Taxonomy" id="1895771"/>
    <lineage>
        <taxon>Bacteria</taxon>
        <taxon>Pseudomonadati</taxon>
        <taxon>Candidatus Kapaibacteriota</taxon>
        <taxon>Candidatus Kapaibacteriia</taxon>
        <taxon>Candidatus Kapaibacteriales</taxon>
        <taxon>Candidatus Kapaibacteriaceae</taxon>
        <taxon>Candidatus Kapaibacterium</taxon>
    </lineage>
</organism>
<keyword evidence="1" id="KW-0812">Transmembrane</keyword>
<keyword evidence="1" id="KW-0472">Membrane</keyword>
<proteinExistence type="predicted"/>
<evidence type="ECO:0000313" key="3">
    <source>
        <dbReference type="Proteomes" id="UP000184233"/>
    </source>
</evidence>
<protein>
    <submittedName>
        <fullName evidence="2">Uncharacterized protein</fullName>
    </submittedName>
</protein>
<accession>A0A1M3L2C9</accession>
<evidence type="ECO:0000313" key="2">
    <source>
        <dbReference type="EMBL" id="OJX59368.1"/>
    </source>
</evidence>
<gene>
    <name evidence="2" type="ORF">BGO89_02840</name>
</gene>
<name>A0A1M3L2C9_9BACT</name>
<sequence>MRRQRRTLDDYFSAARGEQSPVSAEDLRRMVDLPSNPIPQGTTMMTKILGISTAALAAAAGASILIIHDGSDTGKKLTVDSVMPATKAPEQLANLAAPVHTDDRITTKTSHTTVGRPAEAPTPPMPPLPPVTALEADATILLALDLKEDCLRQIATAIEQVPTAFGACSDNTPRPIMVTSANGRGHVVLQHGTIANANTLIPVAAKNGDDDVLMWFPPTQDFMKSLPDSLVKPLEEVLEMDIHVTDDGGQMTVRRKHRNDDGTMAETEDIIGLSDMKSMVKRLDGKLNDPALAKHMQLLRKQLKNMMDDSSQIVFDKDSLPYLLQDIPAPVDILEVDAPEFDAKVDSIMKDFPNVQMRIDSVMKDMPMMQMKVDSIMKDFPNIQMRIDSVMKDFPAKQRMIDSIMKTMPNTRLMIKRFGKDSVVDIQIDVDSATTTMPNSHVIVKRMDAKPLQYKIDTRINVTDSTTKSTKSMHVRSRVQVLRSPAARGGIIVLSRRDVMNEPEVKAGAVTGLQETWRETSGAVETTGVFPNPTSDGGATMSFTLAEDRNVSIALHDLTGAKVTDLVRNSPRRAGTGQLAFTLPGVTPGMYLVTLTTDRGERAVQRLIVQ</sequence>
<dbReference type="Proteomes" id="UP000184233">
    <property type="component" value="Unassembled WGS sequence"/>
</dbReference>